<dbReference type="InterPro" id="IPR037185">
    <property type="entry name" value="EmrE-like"/>
</dbReference>
<evidence type="ECO:0000256" key="2">
    <source>
        <dbReference type="ARBA" id="ARBA00022692"/>
    </source>
</evidence>
<dbReference type="InterPro" id="IPR050638">
    <property type="entry name" value="AA-Vitamin_Transporters"/>
</dbReference>
<dbReference type="EMBL" id="BAAAEM010000002">
    <property type="protein sequence ID" value="GAA0474780.1"/>
    <property type="molecule type" value="Genomic_DNA"/>
</dbReference>
<reference evidence="7 8" key="1">
    <citation type="journal article" date="2019" name="Int. J. Syst. Evol. Microbiol.">
        <title>The Global Catalogue of Microorganisms (GCM) 10K type strain sequencing project: providing services to taxonomists for standard genome sequencing and annotation.</title>
        <authorList>
            <consortium name="The Broad Institute Genomics Platform"/>
            <consortium name="The Broad Institute Genome Sequencing Center for Infectious Disease"/>
            <person name="Wu L."/>
            <person name="Ma J."/>
        </authorList>
    </citation>
    <scope>NUCLEOTIDE SEQUENCE [LARGE SCALE GENOMIC DNA]</scope>
    <source>
        <strain evidence="7 8">JCM 14162</strain>
    </source>
</reference>
<name>A0ABN1AES7_9SPHN</name>
<feature type="transmembrane region" description="Helical" evidence="5">
    <location>
        <begin position="50"/>
        <end position="67"/>
    </location>
</feature>
<sequence>MAAADQSSDHMGGRLLTALLLILTLCAFAGNSLLNRAALAENTIDWASFTVIRLVSGAIMLALLLGIQHGRSVLPRRDTLVPAIALFVYAVSFSFAYISLDAAIGALILFPAGQLSLQMIGIFRGIYPTAIQWIGLFLATAGLVIFLAPGDTAPPLIGGLIMALAGIAWGFYSWAGKGAARPALATARNFVGAGLLCALLIPLMDYGGQIEPKGVYLAIVSGTITSGLGYITWYAVLPRISVSTAAASQLSVPAIAALGGVMLLGETLTTRFFIGSAMIFAGIGLTMFKIGRA</sequence>
<protein>
    <submittedName>
        <fullName evidence="7">DMT family transporter</fullName>
    </submittedName>
</protein>
<feature type="domain" description="EamA" evidence="6">
    <location>
        <begin position="157"/>
        <end position="287"/>
    </location>
</feature>
<dbReference type="Proteomes" id="UP001500713">
    <property type="component" value="Unassembled WGS sequence"/>
</dbReference>
<feature type="transmembrane region" description="Helical" evidence="5">
    <location>
        <begin position="156"/>
        <end position="175"/>
    </location>
</feature>
<evidence type="ECO:0000256" key="1">
    <source>
        <dbReference type="ARBA" id="ARBA00004141"/>
    </source>
</evidence>
<keyword evidence="8" id="KW-1185">Reference proteome</keyword>
<organism evidence="7 8">
    <name type="scientific">Parasphingorhabdus litoris</name>
    <dbReference type="NCBI Taxonomy" id="394733"/>
    <lineage>
        <taxon>Bacteria</taxon>
        <taxon>Pseudomonadati</taxon>
        <taxon>Pseudomonadota</taxon>
        <taxon>Alphaproteobacteria</taxon>
        <taxon>Sphingomonadales</taxon>
        <taxon>Sphingomonadaceae</taxon>
        <taxon>Parasphingorhabdus</taxon>
    </lineage>
</organism>
<dbReference type="SUPFAM" id="SSF103481">
    <property type="entry name" value="Multidrug resistance efflux transporter EmrE"/>
    <property type="match status" value="1"/>
</dbReference>
<dbReference type="PANTHER" id="PTHR32322:SF9">
    <property type="entry name" value="AMINO-ACID METABOLITE EFFLUX PUMP-RELATED"/>
    <property type="match status" value="1"/>
</dbReference>
<gene>
    <name evidence="7" type="ORF">GCM10009096_15430</name>
</gene>
<feature type="transmembrane region" description="Helical" evidence="5">
    <location>
        <begin position="270"/>
        <end position="288"/>
    </location>
</feature>
<evidence type="ECO:0000256" key="5">
    <source>
        <dbReference type="SAM" id="Phobius"/>
    </source>
</evidence>
<evidence type="ECO:0000313" key="8">
    <source>
        <dbReference type="Proteomes" id="UP001500713"/>
    </source>
</evidence>
<feature type="transmembrane region" description="Helical" evidence="5">
    <location>
        <begin position="79"/>
        <end position="98"/>
    </location>
</feature>
<evidence type="ECO:0000313" key="7">
    <source>
        <dbReference type="EMBL" id="GAA0474780.1"/>
    </source>
</evidence>
<dbReference type="InterPro" id="IPR000620">
    <property type="entry name" value="EamA_dom"/>
</dbReference>
<evidence type="ECO:0000259" key="6">
    <source>
        <dbReference type="Pfam" id="PF00892"/>
    </source>
</evidence>
<evidence type="ECO:0000256" key="4">
    <source>
        <dbReference type="ARBA" id="ARBA00023136"/>
    </source>
</evidence>
<feature type="transmembrane region" description="Helical" evidence="5">
    <location>
        <begin position="187"/>
        <end position="204"/>
    </location>
</feature>
<dbReference type="PANTHER" id="PTHR32322">
    <property type="entry name" value="INNER MEMBRANE TRANSPORTER"/>
    <property type="match status" value="1"/>
</dbReference>
<dbReference type="Pfam" id="PF00892">
    <property type="entry name" value="EamA"/>
    <property type="match status" value="1"/>
</dbReference>
<feature type="transmembrane region" description="Helical" evidence="5">
    <location>
        <begin position="216"/>
        <end position="237"/>
    </location>
</feature>
<comment type="subcellular location">
    <subcellularLocation>
        <location evidence="1">Membrane</location>
        <topology evidence="1">Multi-pass membrane protein</topology>
    </subcellularLocation>
</comment>
<feature type="transmembrane region" description="Helical" evidence="5">
    <location>
        <begin position="130"/>
        <end position="150"/>
    </location>
</feature>
<feature type="transmembrane region" description="Helical" evidence="5">
    <location>
        <begin position="244"/>
        <end position="264"/>
    </location>
</feature>
<evidence type="ECO:0000256" key="3">
    <source>
        <dbReference type="ARBA" id="ARBA00022989"/>
    </source>
</evidence>
<comment type="caution">
    <text evidence="7">The sequence shown here is derived from an EMBL/GenBank/DDBJ whole genome shotgun (WGS) entry which is preliminary data.</text>
</comment>
<keyword evidence="2 5" id="KW-0812">Transmembrane</keyword>
<keyword evidence="4 5" id="KW-0472">Membrane</keyword>
<keyword evidence="3 5" id="KW-1133">Transmembrane helix</keyword>
<proteinExistence type="predicted"/>
<accession>A0ABN1AES7</accession>